<organism evidence="3 4">
    <name type="scientific">Kosmotoga olearia (strain ATCC BAA-1733 / DSM 21960 / TBF 19.5.1)</name>
    <dbReference type="NCBI Taxonomy" id="521045"/>
    <lineage>
        <taxon>Bacteria</taxon>
        <taxon>Thermotogati</taxon>
        <taxon>Thermotogota</taxon>
        <taxon>Thermotogae</taxon>
        <taxon>Kosmotogales</taxon>
        <taxon>Kosmotogaceae</taxon>
        <taxon>Kosmotoga</taxon>
    </lineage>
</organism>
<evidence type="ECO:0000313" key="4">
    <source>
        <dbReference type="Proteomes" id="UP000002382"/>
    </source>
</evidence>
<dbReference type="eggNOG" id="ENOG5032T9V">
    <property type="taxonomic scope" value="Bacteria"/>
</dbReference>
<protein>
    <submittedName>
        <fullName evidence="3">Uncharacterized protein</fullName>
    </submittedName>
</protein>
<reference evidence="3 4" key="1">
    <citation type="submission" date="2009-06" db="EMBL/GenBank/DDBJ databases">
        <title>Complete sequence of Thermotogales bacterium TBF 19.5.1.</title>
        <authorList>
            <consortium name="US DOE Joint Genome Institute"/>
            <person name="Lucas S."/>
            <person name="Copeland A."/>
            <person name="Lapidus A."/>
            <person name="Glavina del Rio T."/>
            <person name="Tice H."/>
            <person name="Bruce D."/>
            <person name="Goodwin L."/>
            <person name="Pitluck S."/>
            <person name="Chertkov O."/>
            <person name="Brettin T."/>
            <person name="Detter J.C."/>
            <person name="Han C."/>
            <person name="Schmutz J."/>
            <person name="Larimer F."/>
            <person name="Land M."/>
            <person name="Hauser L."/>
            <person name="Kyrpides N."/>
            <person name="Ovchinnikova G."/>
            <person name="Noll K."/>
        </authorList>
    </citation>
    <scope>NUCLEOTIDE SEQUENCE [LARGE SCALE GENOMIC DNA]</scope>
    <source>
        <strain evidence="4">ATCC BAA-1733 / DSM 21960 / TBF 19.5.1</strain>
    </source>
</reference>
<dbReference type="STRING" id="521045.Kole_2014"/>
<feature type="transmembrane region" description="Helical" evidence="2">
    <location>
        <begin position="6"/>
        <end position="31"/>
    </location>
</feature>
<accession>C5CH89</accession>
<keyword evidence="1" id="KW-0175">Coiled coil</keyword>
<dbReference type="KEGG" id="kol:Kole_2014"/>
<keyword evidence="2" id="KW-1133">Transmembrane helix</keyword>
<dbReference type="EMBL" id="CP001634">
    <property type="protein sequence ID" value="ACR80692.1"/>
    <property type="molecule type" value="Genomic_DNA"/>
</dbReference>
<evidence type="ECO:0000256" key="2">
    <source>
        <dbReference type="SAM" id="Phobius"/>
    </source>
</evidence>
<keyword evidence="4" id="KW-1185">Reference proteome</keyword>
<reference evidence="3 4" key="2">
    <citation type="journal article" date="2011" name="J. Bacteriol.">
        <title>Genome Sequence of Kosmotoga olearia Strain TBF 19.5.1, a Thermophilic Bacterium with a Wide Growth Temperature Range, Isolated from the Troll B Oil Platform in the North Sea.</title>
        <authorList>
            <person name="Swithers K.S."/>
            <person name="Dipippo J.L."/>
            <person name="Bruce D.C."/>
            <person name="Detter C."/>
            <person name="Tapia R."/>
            <person name="Han S."/>
            <person name="Goodwin L.A."/>
            <person name="Han J."/>
            <person name="Woyke T."/>
            <person name="Pitluck S."/>
            <person name="Pennacchio L."/>
            <person name="Nolan M."/>
            <person name="Mikhailova N."/>
            <person name="Land M.L."/>
            <person name="Nesbo C.L."/>
            <person name="Gogarten J.P."/>
            <person name="Noll K.M."/>
        </authorList>
    </citation>
    <scope>NUCLEOTIDE SEQUENCE [LARGE SCALE GENOMIC DNA]</scope>
    <source>
        <strain evidence="4">ATCC BAA-1733 / DSM 21960 / TBF 19.5.1</strain>
    </source>
</reference>
<gene>
    <name evidence="3" type="ordered locus">Kole_2014</name>
</gene>
<keyword evidence="2" id="KW-0812">Transmembrane</keyword>
<name>C5CH89_KOSOT</name>
<dbReference type="Proteomes" id="UP000002382">
    <property type="component" value="Chromosome"/>
</dbReference>
<evidence type="ECO:0000313" key="3">
    <source>
        <dbReference type="EMBL" id="ACR80692.1"/>
    </source>
</evidence>
<feature type="coiled-coil region" evidence="1">
    <location>
        <begin position="27"/>
        <end position="54"/>
    </location>
</feature>
<proteinExistence type="predicted"/>
<keyword evidence="2" id="KW-0472">Membrane</keyword>
<evidence type="ECO:0000256" key="1">
    <source>
        <dbReference type="SAM" id="Coils"/>
    </source>
</evidence>
<sequence length="211" mass="24088">MAKKSVSLATFLGMFIIMAAIVAFILSLAALKTAEELRIKIDELNKQLNSSYSEFTTRVENEVDSLKSIITGGGLVEKFIIASEFLESFENDLDALFTELQKTPDRPYFRIFVTGKDDVWIGFKMNKNETKYTYQKIFSPGLSQEKFFYFKPPELETTYTITLSKDAYIRVAKPDSVYLIFYGFNSGKLVKMPSIEVTDISEEFNLYIPGE</sequence>
<dbReference type="OrthoDB" id="48476at2"/>
<dbReference type="RefSeq" id="WP_015869335.1">
    <property type="nucleotide sequence ID" value="NC_012785.1"/>
</dbReference>
<dbReference type="HOGENOM" id="CLU_112863_0_0_0"/>
<dbReference type="AlphaFoldDB" id="C5CH89"/>